<name>A0A7X4XXX6_9GAMM</name>
<gene>
    <name evidence="1" type="primary">ubiJ</name>
    <name evidence="4" type="ORF">CAG72_14310</name>
</gene>
<keyword evidence="1" id="KW-0831">Ubiquinone biosynthesis</keyword>
<evidence type="ECO:0000313" key="5">
    <source>
        <dbReference type="Proteomes" id="UP000465712"/>
    </source>
</evidence>
<evidence type="ECO:0000313" key="4">
    <source>
        <dbReference type="EMBL" id="NAW66386.1"/>
    </source>
</evidence>
<reference evidence="4 5" key="1">
    <citation type="submission" date="2017-05" db="EMBL/GenBank/DDBJ databases">
        <title>High clonality and local adaptation shapes Vibrionaceae linages within an endangered oasis.</title>
        <authorList>
            <person name="Vazquez-Rosas-Landa M."/>
        </authorList>
    </citation>
    <scope>NUCLEOTIDE SEQUENCE [LARGE SCALE GENOMIC DNA]</scope>
    <source>
        <strain evidence="4 5">P46_P4S1P180</strain>
    </source>
</reference>
<sequence length="211" mass="23146">MPVDALVTGVVETALNALLKDEEASQRRLARLRGKVISVQINDFGKQLFFVFSQQIDVLAAYEGEADCRLALSLAALPELREQANLTQLIKADKLALEGDIQLAQQFSALLSGLKPDVAERLSRYSGDVVAHTVVSGARHKLAGLQHLLGERRRDLGEIVTEEWRLAPPALEIAHFADQVDEAASQLARLEARIHKLAERLASPTTRPDNS</sequence>
<dbReference type="Pfam" id="PF02036">
    <property type="entry name" value="SCP2"/>
    <property type="match status" value="1"/>
</dbReference>
<dbReference type="Proteomes" id="UP000465712">
    <property type="component" value="Unassembled WGS sequence"/>
</dbReference>
<comment type="caution">
    <text evidence="4">The sequence shown here is derived from an EMBL/GenBank/DDBJ whole genome shotgun (WGS) entry which is preliminary data.</text>
</comment>
<evidence type="ECO:0000259" key="3">
    <source>
        <dbReference type="Pfam" id="PF02036"/>
    </source>
</evidence>
<dbReference type="OrthoDB" id="5801225at2"/>
<organism evidence="4 5">
    <name type="scientific">Photobacterium halotolerans</name>
    <dbReference type="NCBI Taxonomy" id="265726"/>
    <lineage>
        <taxon>Bacteria</taxon>
        <taxon>Pseudomonadati</taxon>
        <taxon>Pseudomonadota</taxon>
        <taxon>Gammaproteobacteria</taxon>
        <taxon>Vibrionales</taxon>
        <taxon>Vibrionaceae</taxon>
        <taxon>Photobacterium</taxon>
    </lineage>
</organism>
<comment type="pathway">
    <text evidence="1">Cofactor biosynthesis; ubiquinone biosynthesis.</text>
</comment>
<dbReference type="InterPro" id="IPR036527">
    <property type="entry name" value="SCP2_sterol-bd_dom_sf"/>
</dbReference>
<dbReference type="GO" id="GO:0005737">
    <property type="term" value="C:cytoplasm"/>
    <property type="evidence" value="ECO:0007669"/>
    <property type="project" value="UniProtKB-SubCell"/>
</dbReference>
<keyword evidence="2" id="KW-0175">Coiled coil</keyword>
<comment type="similarity">
    <text evidence="1">Belongs to the UbiJ family.</text>
</comment>
<dbReference type="AlphaFoldDB" id="A0A7X4XXX6"/>
<feature type="domain" description="SCP2" evidence="3">
    <location>
        <begin position="15"/>
        <end position="111"/>
    </location>
</feature>
<evidence type="ECO:0000256" key="1">
    <source>
        <dbReference type="HAMAP-Rule" id="MF_02215"/>
    </source>
</evidence>
<keyword evidence="1" id="KW-0963">Cytoplasm</keyword>
<feature type="coiled-coil region" evidence="2">
    <location>
        <begin position="173"/>
        <end position="200"/>
    </location>
</feature>
<dbReference type="InterPro" id="IPR003033">
    <property type="entry name" value="SCP2_sterol-bd_dom"/>
</dbReference>
<dbReference type="PANTHER" id="PTHR38693">
    <property type="entry name" value="UBIQUINONE BIOSYNTHESIS PROTEIN UBIJ"/>
    <property type="match status" value="1"/>
</dbReference>
<dbReference type="PANTHER" id="PTHR38693:SF1">
    <property type="entry name" value="UBIQUINONE BIOSYNTHESIS ACCESSORY FACTOR UBIJ"/>
    <property type="match status" value="1"/>
</dbReference>
<dbReference type="SUPFAM" id="SSF55718">
    <property type="entry name" value="SCP-like"/>
    <property type="match status" value="1"/>
</dbReference>
<dbReference type="HAMAP" id="MF_02215">
    <property type="entry name" value="UbiJ"/>
    <property type="match status" value="1"/>
</dbReference>
<comment type="function">
    <text evidence="1">Required for ubiquinone (coenzyme Q) biosynthesis. Binds hydrophobic ubiquinone biosynthetic intermediates via its SCP2 domain and is essential for the stability of the Ubi complex. May constitute a docking platform where Ubi enzymes assemble and access their SCP2-bound polyprenyl substrates.</text>
</comment>
<evidence type="ECO:0000256" key="2">
    <source>
        <dbReference type="SAM" id="Coils"/>
    </source>
</evidence>
<dbReference type="UniPathway" id="UPA00232"/>
<dbReference type="InterPro" id="IPR038989">
    <property type="entry name" value="UbiJ"/>
</dbReference>
<protein>
    <recommendedName>
        <fullName evidence="1">Ubiquinone biosynthesis accessory factor UbiJ</fullName>
    </recommendedName>
</protein>
<accession>A0A7X4XXX6</accession>
<comment type="subcellular location">
    <subcellularLocation>
        <location evidence="1">Cytoplasm</location>
    </subcellularLocation>
</comment>
<dbReference type="EMBL" id="WXWW01000209">
    <property type="protein sequence ID" value="NAW66386.1"/>
    <property type="molecule type" value="Genomic_DNA"/>
</dbReference>
<proteinExistence type="inferred from homology"/>
<dbReference type="RefSeq" id="WP_027251472.1">
    <property type="nucleotide sequence ID" value="NZ_WXWU01000080.1"/>
</dbReference>
<dbReference type="GO" id="GO:0006744">
    <property type="term" value="P:ubiquinone biosynthetic process"/>
    <property type="evidence" value="ECO:0007669"/>
    <property type="project" value="UniProtKB-UniRule"/>
</dbReference>